<sequence length="555" mass="64842">MSDKFPKLFLVFLGVLFLLNILQSFFTELIYDEAYYWYYAQDLDWGYFDHPPMVALMIKLGSLFFDGELGVRFLSCLFSAGTAMVLWLLIDNPKKLEYQPHFFLLVFSLPLLNAYGFLTLPDTPLLFFTAVFLLIYKSFLQKETAIKAIVLGIIMAAMMYSKYHAALVIIFVLLSNPILLKNKLSWLALIVSLVCYAPHQFWLFDNEFVTLNFHMNERPNQAYSFEGFTLGYLLNLIVIFGLLFPVMYWALFKSKEKDKFSKALRFLVFGFIIFFFISSFNRRTQTQWVVVICIPMVVLAFNFILQEIKARKWVFRLGLVSTALLLYARIGLIYEPLFPVIYETHGNKDFAQRIVDTVGDIPVVFENSYRRPSMFSFYSQNPSYTQNNLFYRYSQYAIDDSEDKIRNKKVAYLSKYYKGKDFEIEYKDGSVFYGEIIDDFKSYRKLKCFLEEDGVAAGDQVKIKVFNPYSFDIQIQELKFYIGFMNAYKQMRESEPLVVDYSSLKSSIPSKDTLLLKTKIPKPKKPEMKYIRFGILENGIYPGINSSPYKFNGSN</sequence>
<evidence type="ECO:0000256" key="2">
    <source>
        <dbReference type="ARBA" id="ARBA00022475"/>
    </source>
</evidence>
<dbReference type="PANTHER" id="PTHR33908">
    <property type="entry name" value="MANNOSYLTRANSFERASE YKCB-RELATED"/>
    <property type="match status" value="1"/>
</dbReference>
<evidence type="ECO:0000313" key="10">
    <source>
        <dbReference type="EMBL" id="NKI31584.1"/>
    </source>
</evidence>
<evidence type="ECO:0000256" key="3">
    <source>
        <dbReference type="ARBA" id="ARBA00022676"/>
    </source>
</evidence>
<dbReference type="Pfam" id="PF13231">
    <property type="entry name" value="PMT_2"/>
    <property type="match status" value="1"/>
</dbReference>
<keyword evidence="2" id="KW-1003">Cell membrane</keyword>
<reference evidence="10 11" key="1">
    <citation type="submission" date="2020-04" db="EMBL/GenBank/DDBJ databases">
        <authorList>
            <person name="Yoon J."/>
        </authorList>
    </citation>
    <scope>NUCLEOTIDE SEQUENCE [LARGE SCALE GENOMIC DNA]</scope>
    <source>
        <strain evidence="10 11">DJ-13</strain>
    </source>
</reference>
<dbReference type="RefSeq" id="WP_168551750.1">
    <property type="nucleotide sequence ID" value="NZ_JAAWWL010000001.1"/>
</dbReference>
<comment type="subcellular location">
    <subcellularLocation>
        <location evidence="1">Cell membrane</location>
        <topology evidence="1">Multi-pass membrane protein</topology>
    </subcellularLocation>
</comment>
<keyword evidence="3" id="KW-0328">Glycosyltransferase</keyword>
<name>A0ABX1GNW2_9FLAO</name>
<evidence type="ECO:0000256" key="7">
    <source>
        <dbReference type="ARBA" id="ARBA00023136"/>
    </source>
</evidence>
<feature type="transmembrane region" description="Helical" evidence="8">
    <location>
        <begin position="102"/>
        <end position="135"/>
    </location>
</feature>
<keyword evidence="4" id="KW-0808">Transferase</keyword>
<keyword evidence="5 8" id="KW-0812">Transmembrane</keyword>
<evidence type="ECO:0000259" key="9">
    <source>
        <dbReference type="Pfam" id="PF13231"/>
    </source>
</evidence>
<evidence type="ECO:0000256" key="4">
    <source>
        <dbReference type="ARBA" id="ARBA00022679"/>
    </source>
</evidence>
<feature type="domain" description="Glycosyltransferase RgtA/B/C/D-like" evidence="9">
    <location>
        <begin position="49"/>
        <end position="202"/>
    </location>
</feature>
<feature type="transmembrane region" description="Helical" evidence="8">
    <location>
        <begin position="317"/>
        <end position="334"/>
    </location>
</feature>
<dbReference type="InterPro" id="IPR038731">
    <property type="entry name" value="RgtA/B/C-like"/>
</dbReference>
<evidence type="ECO:0000256" key="6">
    <source>
        <dbReference type="ARBA" id="ARBA00022989"/>
    </source>
</evidence>
<feature type="transmembrane region" description="Helical" evidence="8">
    <location>
        <begin position="286"/>
        <end position="305"/>
    </location>
</feature>
<dbReference type="PANTHER" id="PTHR33908:SF11">
    <property type="entry name" value="MEMBRANE PROTEIN"/>
    <property type="match status" value="1"/>
</dbReference>
<comment type="caution">
    <text evidence="10">The sequence shown here is derived from an EMBL/GenBank/DDBJ whole genome shotgun (WGS) entry which is preliminary data.</text>
</comment>
<feature type="transmembrane region" description="Helical" evidence="8">
    <location>
        <begin position="69"/>
        <end position="90"/>
    </location>
</feature>
<organism evidence="10 11">
    <name type="scientific">Croceivirga thetidis</name>
    <dbReference type="NCBI Taxonomy" id="2721623"/>
    <lineage>
        <taxon>Bacteria</taxon>
        <taxon>Pseudomonadati</taxon>
        <taxon>Bacteroidota</taxon>
        <taxon>Flavobacteriia</taxon>
        <taxon>Flavobacteriales</taxon>
        <taxon>Flavobacteriaceae</taxon>
        <taxon>Croceivirga</taxon>
    </lineage>
</organism>
<feature type="transmembrane region" description="Helical" evidence="8">
    <location>
        <begin position="263"/>
        <end position="280"/>
    </location>
</feature>
<keyword evidence="11" id="KW-1185">Reference proteome</keyword>
<gene>
    <name evidence="10" type="ORF">HCU67_06470</name>
</gene>
<dbReference type="InterPro" id="IPR050297">
    <property type="entry name" value="LipidA_mod_glycosyltrf_83"/>
</dbReference>
<evidence type="ECO:0000256" key="5">
    <source>
        <dbReference type="ARBA" id="ARBA00022692"/>
    </source>
</evidence>
<protein>
    <submittedName>
        <fullName evidence="10">Glycosyltransferase family 39 protein</fullName>
    </submittedName>
</protein>
<keyword evidence="7 8" id="KW-0472">Membrane</keyword>
<feature type="transmembrane region" description="Helical" evidence="8">
    <location>
        <begin position="186"/>
        <end position="204"/>
    </location>
</feature>
<evidence type="ECO:0000256" key="8">
    <source>
        <dbReference type="SAM" id="Phobius"/>
    </source>
</evidence>
<evidence type="ECO:0000313" key="11">
    <source>
        <dbReference type="Proteomes" id="UP000718451"/>
    </source>
</evidence>
<proteinExistence type="predicted"/>
<dbReference type="EMBL" id="JAAWWL010000001">
    <property type="protein sequence ID" value="NKI31584.1"/>
    <property type="molecule type" value="Genomic_DNA"/>
</dbReference>
<feature type="transmembrane region" description="Helical" evidence="8">
    <location>
        <begin position="232"/>
        <end position="251"/>
    </location>
</feature>
<feature type="transmembrane region" description="Helical" evidence="8">
    <location>
        <begin position="147"/>
        <end position="174"/>
    </location>
</feature>
<keyword evidence="6 8" id="KW-1133">Transmembrane helix</keyword>
<accession>A0ABX1GNW2</accession>
<dbReference type="Proteomes" id="UP000718451">
    <property type="component" value="Unassembled WGS sequence"/>
</dbReference>
<evidence type="ECO:0000256" key="1">
    <source>
        <dbReference type="ARBA" id="ARBA00004651"/>
    </source>
</evidence>